<dbReference type="EMBL" id="JARVUX010000001">
    <property type="protein sequence ID" value="MDH2334574.1"/>
    <property type="molecule type" value="Genomic_DNA"/>
</dbReference>
<dbReference type="RefSeq" id="WP_279856520.1">
    <property type="nucleotide sequence ID" value="NZ_JARVUX010000001.1"/>
</dbReference>
<organism evidence="4 5">
    <name type="scientific">Clostridium perfringens</name>
    <dbReference type="NCBI Taxonomy" id="1502"/>
    <lineage>
        <taxon>Bacteria</taxon>
        <taxon>Bacillati</taxon>
        <taxon>Bacillota</taxon>
        <taxon>Clostridia</taxon>
        <taxon>Eubacteriales</taxon>
        <taxon>Clostridiaceae</taxon>
        <taxon>Clostridium</taxon>
    </lineage>
</organism>
<name>A0AAP4A891_CLOPF</name>
<dbReference type="Gene3D" id="3.40.50.300">
    <property type="entry name" value="P-loop containing nucleotide triphosphate hydrolases"/>
    <property type="match status" value="1"/>
</dbReference>
<dbReference type="Proteomes" id="UP001222958">
    <property type="component" value="Unassembled WGS sequence"/>
</dbReference>
<keyword evidence="1" id="KW-1133">Transmembrane helix</keyword>
<feature type="domain" description="Terminase large subunit-like endonuclease" evidence="3">
    <location>
        <begin position="290"/>
        <end position="547"/>
    </location>
</feature>
<evidence type="ECO:0000259" key="3">
    <source>
        <dbReference type="Pfam" id="PF20441"/>
    </source>
</evidence>
<dbReference type="PANTHER" id="PTHR41287:SF1">
    <property type="entry name" value="PROTEIN YMFN"/>
    <property type="match status" value="1"/>
</dbReference>
<keyword evidence="1" id="KW-0812">Transmembrane</keyword>
<dbReference type="InterPro" id="IPR005021">
    <property type="entry name" value="Terminase_largesu-like"/>
</dbReference>
<dbReference type="GO" id="GO:0004519">
    <property type="term" value="F:endonuclease activity"/>
    <property type="evidence" value="ECO:0007669"/>
    <property type="project" value="InterPro"/>
</dbReference>
<gene>
    <name evidence="4" type="ORF">QDQ28_00070</name>
</gene>
<dbReference type="InterPro" id="IPR027417">
    <property type="entry name" value="P-loop_NTPase"/>
</dbReference>
<sequence>MILLDRAIRYAENVISGKEITTWEVEEQCKIFLDDYYENQFEEDFEFIFDEKRLLRINNILKLMNFATGHVEGKEVLENLADFQCFFLANIFGWRYKNNRKKFRYREATLYIARKNAKTALIAIVFILLMLTEQQFSEFYSICLTKELASEIKKAMSQIINASPLLKKRFKISQTKTGVIKCKLTESFFEPRVAEAGKNNSIRPSAFVSDEHANFKENSNFNAMKSGQRNVINPLLFRTTTAYAIDNSIMLEDLEYIRKVLKGSVKDRRMFALIYYAYEENLWNDIGLYQANPLRIEENYQLIREDREKARIKEDEQEEYLTKSMNHFVPENCGEEYVTEEQIKECEVEDIDWTGRDIYLGLDVAETDDNTALAMLAYDSDNDEILSEVFAIIPQDKIEIKSFKEKVDYKAFIKKGNCYGCGDTVISYEFIIDLILEVEEKFNCNVIQFGYDIRNARAIAQRLDKEGMTTVEVKQHSSILHAPIKLIKEYILRKKFKYKENDLLKINFVNCRETKDTNLNKYLNKKKSIGKIDMVMSIIDAAYLLQENEMLAEDDWAVQTT</sequence>
<keyword evidence="1" id="KW-0472">Membrane</keyword>
<proteinExistence type="predicted"/>
<accession>A0AAP4A891</accession>
<evidence type="ECO:0000256" key="1">
    <source>
        <dbReference type="SAM" id="Phobius"/>
    </source>
</evidence>
<dbReference type="PANTHER" id="PTHR41287">
    <property type="match status" value="1"/>
</dbReference>
<feature type="domain" description="Terminase large subunit-like ATPase" evidence="2">
    <location>
        <begin position="82"/>
        <end position="258"/>
    </location>
</feature>
<dbReference type="InterPro" id="IPR046462">
    <property type="entry name" value="TerL_nuclease"/>
</dbReference>
<comment type="caution">
    <text evidence="4">The sequence shown here is derived from an EMBL/GenBank/DDBJ whole genome shotgun (WGS) entry which is preliminary data.</text>
</comment>
<dbReference type="InterPro" id="IPR046461">
    <property type="entry name" value="TerL_ATPase"/>
</dbReference>
<dbReference type="Pfam" id="PF20441">
    <property type="entry name" value="TerL_nuclease"/>
    <property type="match status" value="1"/>
</dbReference>
<evidence type="ECO:0000313" key="4">
    <source>
        <dbReference type="EMBL" id="MDH2334574.1"/>
    </source>
</evidence>
<evidence type="ECO:0000313" key="5">
    <source>
        <dbReference type="Proteomes" id="UP001222958"/>
    </source>
</evidence>
<evidence type="ECO:0000259" key="2">
    <source>
        <dbReference type="Pfam" id="PF03354"/>
    </source>
</evidence>
<dbReference type="AlphaFoldDB" id="A0AAP4A891"/>
<protein>
    <submittedName>
        <fullName evidence="4">Terminase large subunit</fullName>
    </submittedName>
</protein>
<dbReference type="Pfam" id="PF03354">
    <property type="entry name" value="TerL_ATPase"/>
    <property type="match status" value="1"/>
</dbReference>
<feature type="transmembrane region" description="Helical" evidence="1">
    <location>
        <begin position="117"/>
        <end position="136"/>
    </location>
</feature>
<dbReference type="Gene3D" id="3.30.420.240">
    <property type="match status" value="1"/>
</dbReference>
<reference evidence="4" key="1">
    <citation type="submission" date="2023-04" db="EMBL/GenBank/DDBJ databases">
        <title>Epidemiological investigation of Clostridium perfringens isolated from cattle.</title>
        <authorList>
            <person name="Tian R."/>
        </authorList>
    </citation>
    <scope>NUCLEOTIDE SEQUENCE</scope>
    <source>
        <strain evidence="4">ZWCP172</strain>
    </source>
</reference>